<organism evidence="1">
    <name type="scientific">Harmonia axyridis</name>
    <name type="common">Multicolored Asian lady beetle</name>
    <name type="synonym">Coccinella axyridis</name>
    <dbReference type="NCBI Taxonomy" id="115357"/>
    <lineage>
        <taxon>Eukaryota</taxon>
        <taxon>Metazoa</taxon>
        <taxon>Ecdysozoa</taxon>
        <taxon>Arthropoda</taxon>
        <taxon>Hexapoda</taxon>
        <taxon>Insecta</taxon>
        <taxon>Pterygota</taxon>
        <taxon>Neoptera</taxon>
        <taxon>Endopterygota</taxon>
        <taxon>Coleoptera</taxon>
        <taxon>Polyphaga</taxon>
        <taxon>Cucujiformia</taxon>
        <taxon>Coccinelloidea</taxon>
        <taxon>Coccinellidae</taxon>
        <taxon>Coccinellinae</taxon>
        <taxon>Coccinellini</taxon>
        <taxon>Harmonia</taxon>
    </lineage>
</organism>
<dbReference type="AlphaFoldDB" id="A0A1X9ITP7"/>
<sequence length="30" mass="3796">MNHLDLTLTTWLVVRDVKREYAHWKYHRTL</sequence>
<reference evidence="1" key="1">
    <citation type="journal article" date="2016" name="Sci. Rep.">
        <title>Identification of Development-Related Genes in the Ovaries of Adult Harmonia axyridis (Pallas) Lady Beetles Using a Time- Series Analysis by RNA-seq.</title>
        <authorList>
            <person name="Du W."/>
            <person name="Zeng F."/>
        </authorList>
    </citation>
    <scope>NUCLEOTIDE SEQUENCE</scope>
</reference>
<dbReference type="EMBL" id="KY031992">
    <property type="protein sequence ID" value="APR62718.1"/>
    <property type="molecule type" value="mRNA"/>
</dbReference>
<accession>A0A1X9ITP7</accession>
<proteinExistence type="evidence at transcript level"/>
<protein>
    <submittedName>
        <fullName evidence="1">Dorsal2</fullName>
    </submittedName>
</protein>
<evidence type="ECO:0000313" key="1">
    <source>
        <dbReference type="EMBL" id="APR62718.1"/>
    </source>
</evidence>
<name>A0A1X9ITP7_HARAX</name>